<keyword evidence="1" id="KW-0614">Plasmid</keyword>
<evidence type="ECO:0000313" key="2">
    <source>
        <dbReference type="Proteomes" id="UP000502005"/>
    </source>
</evidence>
<accession>A0A6B9G5Z6</accession>
<gene>
    <name evidence="1" type="ORF">CUN67_26310</name>
</gene>
<evidence type="ECO:0000313" key="1">
    <source>
        <dbReference type="EMBL" id="QGY32488.1"/>
    </source>
</evidence>
<dbReference type="EMBL" id="CP024770">
    <property type="protein sequence ID" value="QGY32488.1"/>
    <property type="molecule type" value="Genomic_DNA"/>
</dbReference>
<proteinExistence type="predicted"/>
<organism evidence="1 2">
    <name type="scientific">Pantoea cypripedii</name>
    <name type="common">Pectobacterium cypripedii</name>
    <name type="synonym">Erwinia cypripedii</name>
    <dbReference type="NCBI Taxonomy" id="55209"/>
    <lineage>
        <taxon>Bacteria</taxon>
        <taxon>Pseudomonadati</taxon>
        <taxon>Pseudomonadota</taxon>
        <taxon>Gammaproteobacteria</taxon>
        <taxon>Enterobacterales</taxon>
        <taxon>Erwiniaceae</taxon>
        <taxon>Pantoea</taxon>
    </lineage>
</organism>
<geneLocation type="plasmid" evidence="2">
    <name>pne1b</name>
</geneLocation>
<name>A0A6B9G5Z6_PANCY</name>
<dbReference type="Proteomes" id="UP000502005">
    <property type="component" value="Plasmid pNE1B"/>
</dbReference>
<protein>
    <submittedName>
        <fullName evidence="1">Uncharacterized protein</fullName>
    </submittedName>
</protein>
<reference evidence="1 2" key="1">
    <citation type="submission" date="2017-11" db="EMBL/GenBank/DDBJ databases">
        <title>Genome sequence of Pantoea cypripedii NE1.</title>
        <authorList>
            <person name="Nascimento F.X."/>
        </authorList>
    </citation>
    <scope>NUCLEOTIDE SEQUENCE [LARGE SCALE GENOMIC DNA]</scope>
    <source>
        <strain evidence="1 2">NE1</strain>
        <plasmid evidence="2">pne1b</plasmid>
    </source>
</reference>
<sequence>MDKCLTNNMGCKWRNFMNLDALARYLDLTEQELRETGISQNDIHEDPGDKVDLINNYYFNVPDKTPQHILGKKNWSIGERINFPGEILDL</sequence>
<dbReference type="AlphaFoldDB" id="A0A6B9G5Z6"/>